<keyword evidence="3" id="KW-0007">Acetylation</keyword>
<dbReference type="Pfam" id="PF00169">
    <property type="entry name" value="PH"/>
    <property type="match status" value="2"/>
</dbReference>
<accession>A0A401PJL9</accession>
<name>A0A401PJL9_SCYTO</name>
<dbReference type="GO" id="GO:0035556">
    <property type="term" value="P:intracellular signal transduction"/>
    <property type="evidence" value="ECO:0007669"/>
    <property type="project" value="InterPro"/>
</dbReference>
<dbReference type="SMART" id="SM00233">
    <property type="entry name" value="PH"/>
    <property type="match status" value="2"/>
</dbReference>
<evidence type="ECO:0000259" key="4">
    <source>
        <dbReference type="PROSITE" id="PS50003"/>
    </source>
</evidence>
<comment type="caution">
    <text evidence="6">The sequence shown here is derived from an EMBL/GenBank/DDBJ whole genome shotgun (WGS) entry which is preliminary data.</text>
</comment>
<dbReference type="InterPro" id="IPR037370">
    <property type="entry name" value="Pleckstrin"/>
</dbReference>
<evidence type="ECO:0000256" key="2">
    <source>
        <dbReference type="ARBA" id="ARBA00022737"/>
    </source>
</evidence>
<feature type="domain" description="PH" evidence="4">
    <location>
        <begin position="264"/>
        <end position="370"/>
    </location>
</feature>
<protein>
    <recommendedName>
        <fullName evidence="8">Pleckstrin</fullName>
    </recommendedName>
</protein>
<dbReference type="STRING" id="75743.A0A401PJL9"/>
<evidence type="ECO:0000256" key="1">
    <source>
        <dbReference type="ARBA" id="ARBA00022553"/>
    </source>
</evidence>
<evidence type="ECO:0008006" key="8">
    <source>
        <dbReference type="Google" id="ProtNLM"/>
    </source>
</evidence>
<dbReference type="PANTHER" id="PTHR12092">
    <property type="entry name" value="PLECKSTRIN"/>
    <property type="match status" value="1"/>
</dbReference>
<dbReference type="OrthoDB" id="185175at2759"/>
<dbReference type="FunFam" id="1.10.10.10:FF:000269">
    <property type="entry name" value="Pleckstrin"/>
    <property type="match status" value="1"/>
</dbReference>
<proteinExistence type="predicted"/>
<dbReference type="SUPFAM" id="SSF50729">
    <property type="entry name" value="PH domain-like"/>
    <property type="match status" value="2"/>
</dbReference>
<dbReference type="SUPFAM" id="SSF46785">
    <property type="entry name" value="Winged helix' DNA-binding domain"/>
    <property type="match status" value="1"/>
</dbReference>
<dbReference type="OMA" id="GTCVIDW"/>
<dbReference type="PROSITE" id="PS50186">
    <property type="entry name" value="DEP"/>
    <property type="match status" value="1"/>
</dbReference>
<keyword evidence="2" id="KW-0677">Repeat</keyword>
<dbReference type="Proteomes" id="UP000288216">
    <property type="component" value="Unassembled WGS sequence"/>
</dbReference>
<sequence>MMTATHALGSTFLFIHQDEDDHVHHQECLVVLWWGTVFNSWKAVWVVLYEDVFEFYSKKDDGSPKGIIPLKGSMVTSPCLNYSKRLFVFKFHTAKNQDHFLQATHLEERDAWVKDIKRAIECIEGGQKFARKSTRKSIKLSENINLGALYLSMKDPETGVKELKLQKDKKVFNHCFAGASVIDWLLSSNFVRNRREGLMLAAALICDAYIQPAEEKAKAAAEQASESCFVDDSDAYYFFADSGFFSEGSSSDDDELLKEEFRGVIIKQGCLLKQGHRRRNWKVRKFVLRDDPAYLHYYDPTADDQDQPLGSIHLRNCVVTATDGPPDGKKSEVKRNLFEIITADEVHYLIQAATREELAEWIKVIKSVASTGK</sequence>
<evidence type="ECO:0000256" key="3">
    <source>
        <dbReference type="ARBA" id="ARBA00022990"/>
    </source>
</evidence>
<feature type="domain" description="PH" evidence="4">
    <location>
        <begin position="40"/>
        <end position="121"/>
    </location>
</feature>
<dbReference type="GO" id="GO:0030036">
    <property type="term" value="P:actin cytoskeleton organization"/>
    <property type="evidence" value="ECO:0007669"/>
    <property type="project" value="TreeGrafter"/>
</dbReference>
<feature type="domain" description="DEP" evidence="5">
    <location>
        <begin position="156"/>
        <end position="241"/>
    </location>
</feature>
<evidence type="ECO:0000259" key="5">
    <source>
        <dbReference type="PROSITE" id="PS50186"/>
    </source>
</evidence>
<dbReference type="PANTHER" id="PTHR12092:SF1">
    <property type="entry name" value="PLECKSTRIN"/>
    <property type="match status" value="1"/>
</dbReference>
<reference evidence="6 7" key="1">
    <citation type="journal article" date="2018" name="Nat. Ecol. Evol.">
        <title>Shark genomes provide insights into elasmobranch evolution and the origin of vertebrates.</title>
        <authorList>
            <person name="Hara Y"/>
            <person name="Yamaguchi K"/>
            <person name="Onimaru K"/>
            <person name="Kadota M"/>
            <person name="Koyanagi M"/>
            <person name="Keeley SD"/>
            <person name="Tatsumi K"/>
            <person name="Tanaka K"/>
            <person name="Motone F"/>
            <person name="Kageyama Y"/>
            <person name="Nozu R"/>
            <person name="Adachi N"/>
            <person name="Nishimura O"/>
            <person name="Nakagawa R"/>
            <person name="Tanegashima C"/>
            <person name="Kiyatake I"/>
            <person name="Matsumoto R"/>
            <person name="Murakumo K"/>
            <person name="Nishida K"/>
            <person name="Terakita A"/>
            <person name="Kuratani S"/>
            <person name="Sato K"/>
            <person name="Hyodo S Kuraku.S."/>
        </authorList>
    </citation>
    <scope>NUCLEOTIDE SEQUENCE [LARGE SCALE GENOMIC DNA]</scope>
</reference>
<keyword evidence="7" id="KW-1185">Reference proteome</keyword>
<dbReference type="PROSITE" id="PS50003">
    <property type="entry name" value="PH_DOMAIN"/>
    <property type="match status" value="2"/>
</dbReference>
<evidence type="ECO:0000313" key="6">
    <source>
        <dbReference type="EMBL" id="GCB73329.1"/>
    </source>
</evidence>
<dbReference type="InterPro" id="IPR036388">
    <property type="entry name" value="WH-like_DNA-bd_sf"/>
</dbReference>
<dbReference type="Gene3D" id="1.10.10.10">
    <property type="entry name" value="Winged helix-like DNA-binding domain superfamily/Winged helix DNA-binding domain"/>
    <property type="match status" value="1"/>
</dbReference>
<dbReference type="InterPro" id="IPR036390">
    <property type="entry name" value="WH_DNA-bd_sf"/>
</dbReference>
<dbReference type="AlphaFoldDB" id="A0A401PJL9"/>
<organism evidence="6 7">
    <name type="scientific">Scyliorhinus torazame</name>
    <name type="common">Cloudy catshark</name>
    <name type="synonym">Catulus torazame</name>
    <dbReference type="NCBI Taxonomy" id="75743"/>
    <lineage>
        <taxon>Eukaryota</taxon>
        <taxon>Metazoa</taxon>
        <taxon>Chordata</taxon>
        <taxon>Craniata</taxon>
        <taxon>Vertebrata</taxon>
        <taxon>Chondrichthyes</taxon>
        <taxon>Elasmobranchii</taxon>
        <taxon>Galeomorphii</taxon>
        <taxon>Galeoidea</taxon>
        <taxon>Carcharhiniformes</taxon>
        <taxon>Scyliorhinidae</taxon>
        <taxon>Scyliorhinus</taxon>
    </lineage>
</organism>
<dbReference type="InterPro" id="IPR000591">
    <property type="entry name" value="DEP_dom"/>
</dbReference>
<keyword evidence="1" id="KW-0597">Phosphoprotein</keyword>
<dbReference type="Pfam" id="PF00610">
    <property type="entry name" value="DEP"/>
    <property type="match status" value="1"/>
</dbReference>
<dbReference type="Gene3D" id="2.30.29.30">
    <property type="entry name" value="Pleckstrin-homology domain (PH domain)/Phosphotyrosine-binding domain (PTB)"/>
    <property type="match status" value="2"/>
</dbReference>
<dbReference type="SMART" id="SM00049">
    <property type="entry name" value="DEP"/>
    <property type="match status" value="1"/>
</dbReference>
<evidence type="ECO:0000313" key="7">
    <source>
        <dbReference type="Proteomes" id="UP000288216"/>
    </source>
</evidence>
<dbReference type="InterPro" id="IPR001849">
    <property type="entry name" value="PH_domain"/>
</dbReference>
<gene>
    <name evidence="6" type="ORF">scyTo_0002480</name>
</gene>
<dbReference type="GO" id="GO:0005886">
    <property type="term" value="C:plasma membrane"/>
    <property type="evidence" value="ECO:0007669"/>
    <property type="project" value="TreeGrafter"/>
</dbReference>
<dbReference type="EMBL" id="BFAA01000623">
    <property type="protein sequence ID" value="GCB73329.1"/>
    <property type="molecule type" value="Genomic_DNA"/>
</dbReference>
<dbReference type="InterPro" id="IPR011993">
    <property type="entry name" value="PH-like_dom_sf"/>
</dbReference>